<dbReference type="InterPro" id="IPR038239">
    <property type="entry name" value="Clp1_N_sf"/>
</dbReference>
<dbReference type="GO" id="GO:0006397">
    <property type="term" value="P:mRNA processing"/>
    <property type="evidence" value="ECO:0007669"/>
    <property type="project" value="UniProtKB-KW"/>
</dbReference>
<dbReference type="Gene3D" id="3.40.50.300">
    <property type="entry name" value="P-loop containing nucleotide triphosphate hydrolases"/>
    <property type="match status" value="1"/>
</dbReference>
<name>A0AAV2RCF9_MEGNR</name>
<dbReference type="Proteomes" id="UP001497623">
    <property type="component" value="Unassembled WGS sequence"/>
</dbReference>
<gene>
    <name evidence="8" type="ORF">MNOR_LOCUS23417</name>
</gene>
<organism evidence="8 9">
    <name type="scientific">Meganyctiphanes norvegica</name>
    <name type="common">Northern krill</name>
    <name type="synonym">Thysanopoda norvegica</name>
    <dbReference type="NCBI Taxonomy" id="48144"/>
    <lineage>
        <taxon>Eukaryota</taxon>
        <taxon>Metazoa</taxon>
        <taxon>Ecdysozoa</taxon>
        <taxon>Arthropoda</taxon>
        <taxon>Crustacea</taxon>
        <taxon>Multicrustacea</taxon>
        <taxon>Malacostraca</taxon>
        <taxon>Eumalacostraca</taxon>
        <taxon>Eucarida</taxon>
        <taxon>Euphausiacea</taxon>
        <taxon>Euphausiidae</taxon>
        <taxon>Meganyctiphanes</taxon>
    </lineage>
</organism>
<evidence type="ECO:0000256" key="1">
    <source>
        <dbReference type="ARBA" id="ARBA00004123"/>
    </source>
</evidence>
<feature type="domain" description="Clp1 P-loop" evidence="7">
    <location>
        <begin position="118"/>
        <end position="160"/>
    </location>
</feature>
<comment type="subcellular location">
    <subcellularLocation>
        <location evidence="1">Nucleus</location>
    </subcellularLocation>
</comment>
<reference evidence="8 9" key="1">
    <citation type="submission" date="2024-05" db="EMBL/GenBank/DDBJ databases">
        <authorList>
            <person name="Wallberg A."/>
        </authorList>
    </citation>
    <scope>NUCLEOTIDE SEQUENCE [LARGE SCALE GENOMIC DNA]</scope>
</reference>
<evidence type="ECO:0000256" key="5">
    <source>
        <dbReference type="ARBA" id="ARBA00023242"/>
    </source>
</evidence>
<dbReference type="InterPro" id="IPR032324">
    <property type="entry name" value="Clp1_N"/>
</dbReference>
<evidence type="ECO:0000259" key="6">
    <source>
        <dbReference type="Pfam" id="PF16573"/>
    </source>
</evidence>
<accession>A0AAV2RCF9</accession>
<comment type="caution">
    <text evidence="8">The sequence shown here is derived from an EMBL/GenBank/DDBJ whole genome shotgun (WGS) entry which is preliminary data.</text>
</comment>
<dbReference type="InterPro" id="IPR045116">
    <property type="entry name" value="Clp1/Grc3"/>
</dbReference>
<sequence length="160" mass="17778">MGEKEYRLEPDTELRFEVEGKKEVVEFILASGKAEIFGTELAPNKTYTFQSGAKVAAFTWHGCTIKLKGNTEGTYIAKETPMVMYLNTHACLERLRRQADERLAKGEESRGPITMIVGPQDVGKTTLCRILLNYAVRTGRRPVFVDLDVGHGSISIPGTI</sequence>
<dbReference type="GO" id="GO:0005634">
    <property type="term" value="C:nucleus"/>
    <property type="evidence" value="ECO:0007669"/>
    <property type="project" value="UniProtKB-SubCell"/>
</dbReference>
<dbReference type="InterPro" id="IPR027417">
    <property type="entry name" value="P-loop_NTPase"/>
</dbReference>
<dbReference type="Pfam" id="PF16573">
    <property type="entry name" value="CLP1_N"/>
    <property type="match status" value="1"/>
</dbReference>
<dbReference type="SUPFAM" id="SSF52540">
    <property type="entry name" value="P-loop containing nucleoside triphosphate hydrolases"/>
    <property type="match status" value="1"/>
</dbReference>
<evidence type="ECO:0000259" key="7">
    <source>
        <dbReference type="Pfam" id="PF16575"/>
    </source>
</evidence>
<keyword evidence="2" id="KW-0507">mRNA processing</keyword>
<evidence type="ECO:0000313" key="9">
    <source>
        <dbReference type="Proteomes" id="UP001497623"/>
    </source>
</evidence>
<keyword evidence="5" id="KW-0539">Nucleus</keyword>
<dbReference type="GO" id="GO:0051731">
    <property type="term" value="F:polynucleotide 5'-hydroxyl-kinase activity"/>
    <property type="evidence" value="ECO:0007669"/>
    <property type="project" value="InterPro"/>
</dbReference>
<dbReference type="Pfam" id="PF16575">
    <property type="entry name" value="CLP1_P"/>
    <property type="match status" value="1"/>
</dbReference>
<dbReference type="PANTHER" id="PTHR12755:SF6">
    <property type="entry name" value="POLYRIBONUCLEOTIDE 5'-HYDROXYL-KINASE CLP1"/>
    <property type="match status" value="1"/>
</dbReference>
<evidence type="ECO:0000256" key="4">
    <source>
        <dbReference type="ARBA" id="ARBA00022840"/>
    </source>
</evidence>
<keyword evidence="4" id="KW-0067">ATP-binding</keyword>
<proteinExistence type="predicted"/>
<evidence type="ECO:0000256" key="3">
    <source>
        <dbReference type="ARBA" id="ARBA00022741"/>
    </source>
</evidence>
<dbReference type="Gene3D" id="2.60.120.1030">
    <property type="entry name" value="Clp1, DNA binding domain"/>
    <property type="match status" value="1"/>
</dbReference>
<evidence type="ECO:0000256" key="2">
    <source>
        <dbReference type="ARBA" id="ARBA00022664"/>
    </source>
</evidence>
<protein>
    <submittedName>
        <fullName evidence="8">Uncharacterized protein</fullName>
    </submittedName>
</protein>
<dbReference type="InterPro" id="IPR032319">
    <property type="entry name" value="CLP1_P"/>
</dbReference>
<feature type="domain" description="Clp1 N-terminal" evidence="6">
    <location>
        <begin position="8"/>
        <end position="99"/>
    </location>
</feature>
<dbReference type="AlphaFoldDB" id="A0AAV2RCF9"/>
<feature type="non-terminal residue" evidence="8">
    <location>
        <position position="160"/>
    </location>
</feature>
<evidence type="ECO:0000313" key="8">
    <source>
        <dbReference type="EMBL" id="CAL4122695.1"/>
    </source>
</evidence>
<keyword evidence="9" id="KW-1185">Reference proteome</keyword>
<dbReference type="GO" id="GO:0005524">
    <property type="term" value="F:ATP binding"/>
    <property type="evidence" value="ECO:0007669"/>
    <property type="project" value="UniProtKB-KW"/>
</dbReference>
<dbReference type="PANTHER" id="PTHR12755">
    <property type="entry name" value="CLEAVAGE/POLYADENYLATION FACTOR IA SUBUNIT CLP1P"/>
    <property type="match status" value="1"/>
</dbReference>
<dbReference type="EMBL" id="CAXKWB010020623">
    <property type="protein sequence ID" value="CAL4122695.1"/>
    <property type="molecule type" value="Genomic_DNA"/>
</dbReference>
<keyword evidence="3" id="KW-0547">Nucleotide-binding</keyword>
<dbReference type="FunFam" id="2.60.120.1030:FF:000001">
    <property type="entry name" value="Protein CLP1 homolog 5"/>
    <property type="match status" value="1"/>
</dbReference>
<dbReference type="GO" id="GO:0006388">
    <property type="term" value="P:tRNA splicing, via endonucleolytic cleavage and ligation"/>
    <property type="evidence" value="ECO:0007669"/>
    <property type="project" value="TreeGrafter"/>
</dbReference>